<dbReference type="EMBL" id="FNDJ01000046">
    <property type="protein sequence ID" value="SDM51222.1"/>
    <property type="molecule type" value="Genomic_DNA"/>
</dbReference>
<reference evidence="1 2" key="1">
    <citation type="submission" date="2016-10" db="EMBL/GenBank/DDBJ databases">
        <authorList>
            <person name="de Groot N.N."/>
        </authorList>
    </citation>
    <scope>NUCLEOTIDE SEQUENCE [LARGE SCALE GENOMIC DNA]</scope>
    <source>
        <strain evidence="1 2">CGMCC 4.6533</strain>
    </source>
</reference>
<protein>
    <submittedName>
        <fullName evidence="1">Uncharacterized protein</fullName>
    </submittedName>
</protein>
<evidence type="ECO:0000313" key="1">
    <source>
        <dbReference type="EMBL" id="SDM51222.1"/>
    </source>
</evidence>
<gene>
    <name evidence="1" type="ORF">SAMN05421869_1469</name>
</gene>
<evidence type="ECO:0000313" key="2">
    <source>
        <dbReference type="Proteomes" id="UP000199202"/>
    </source>
</evidence>
<name>A0A1G9TUB1_9ACTN</name>
<accession>A0A1G9TUB1</accession>
<proteinExistence type="predicted"/>
<organism evidence="1 2">
    <name type="scientific">Nonomuraea jiangxiensis</name>
    <dbReference type="NCBI Taxonomy" id="633440"/>
    <lineage>
        <taxon>Bacteria</taxon>
        <taxon>Bacillati</taxon>
        <taxon>Actinomycetota</taxon>
        <taxon>Actinomycetes</taxon>
        <taxon>Streptosporangiales</taxon>
        <taxon>Streptosporangiaceae</taxon>
        <taxon>Nonomuraea</taxon>
    </lineage>
</organism>
<keyword evidence="2" id="KW-1185">Reference proteome</keyword>
<sequence length="82" mass="9010">MVAEVSNHSTGYCPDTSSWPTVAEALRRAGLGHPPGFTDEVVFRRCPTCQEHNIVREDDFICVFCGSALPALWNVDPFGQCP</sequence>
<dbReference type="Proteomes" id="UP000199202">
    <property type="component" value="Unassembled WGS sequence"/>
</dbReference>
<dbReference type="AlphaFoldDB" id="A0A1G9TUB1"/>